<dbReference type="InterPro" id="IPR023408">
    <property type="entry name" value="MscS_beta-dom_sf"/>
</dbReference>
<dbReference type="InterPro" id="IPR010920">
    <property type="entry name" value="LSM_dom_sf"/>
</dbReference>
<dbReference type="EMBL" id="CP001942">
    <property type="protein sequence ID" value="ADM10979.1"/>
    <property type="molecule type" value="Genomic_DNA"/>
</dbReference>
<name>E0S5J4_ENCIT</name>
<evidence type="ECO:0000313" key="8">
    <source>
        <dbReference type="EMBL" id="ADM10979.1"/>
    </source>
</evidence>
<dbReference type="InterPro" id="IPR006685">
    <property type="entry name" value="MscS_channel_2nd"/>
</dbReference>
<dbReference type="VEuPathDB" id="MicrosporidiaDB:Eint_011170"/>
<dbReference type="PANTHER" id="PTHR31618">
    <property type="entry name" value="MECHANOSENSITIVE ION CHANNEL PROTEIN 5"/>
    <property type="match status" value="1"/>
</dbReference>
<dbReference type="Gene3D" id="2.30.30.60">
    <property type="match status" value="1"/>
</dbReference>
<evidence type="ECO:0000256" key="1">
    <source>
        <dbReference type="ARBA" id="ARBA00004141"/>
    </source>
</evidence>
<organism evidence="8 9">
    <name type="scientific">Encephalitozoon intestinalis (strain ATCC 50506)</name>
    <name type="common">Microsporidian parasite</name>
    <name type="synonym">Septata intestinalis</name>
    <dbReference type="NCBI Taxonomy" id="876142"/>
    <lineage>
        <taxon>Eukaryota</taxon>
        <taxon>Fungi</taxon>
        <taxon>Fungi incertae sedis</taxon>
        <taxon>Microsporidia</taxon>
        <taxon>Unikaryonidae</taxon>
        <taxon>Encephalitozoon</taxon>
    </lineage>
</organism>
<dbReference type="PANTHER" id="PTHR31618:SF1">
    <property type="entry name" value="EF-HAND DOMAIN-CONTAINING PROTEIN"/>
    <property type="match status" value="1"/>
</dbReference>
<evidence type="ECO:0000259" key="7">
    <source>
        <dbReference type="Pfam" id="PF00924"/>
    </source>
</evidence>
<dbReference type="Proteomes" id="UP000002313">
    <property type="component" value="Chromosome I"/>
</dbReference>
<evidence type="ECO:0000256" key="6">
    <source>
        <dbReference type="SAM" id="Phobius"/>
    </source>
</evidence>
<reference evidence="8 9" key="1">
    <citation type="journal article" date="2010" name="Nat. Commun.">
        <title>The complete sequence of the smallest known nuclear genome from the microsporidian Encephalitozoon intestinalis.</title>
        <authorList>
            <person name="Corradi N."/>
            <person name="Pombert J.-F."/>
            <person name="Farinelli L."/>
            <person name="Didier E.S."/>
            <person name="Keeling P.J."/>
        </authorList>
    </citation>
    <scope>NUCLEOTIDE SEQUENCE [LARGE SCALE GENOMIC DNA]</scope>
    <source>
        <strain evidence="8 9">ATCC 50506</strain>
    </source>
</reference>
<keyword evidence="5 6" id="KW-0472">Membrane</keyword>
<sequence length="573" mass="66584">MGWYPNLLLLSALIVLLPGYIFLGRLGKCILYLPLNSISFVIYFRIRASIGKRHLSVVVNVLSRLVKFGVGVLLSYTTLSLGAARYTHGPLILGALLLSIDLVRAYLYESSKKSFENKILTGNFMDILKLEKYIIYSVEGPQTVDLKRNLSVDEYFDRGRPKPVDANELFDLWNDQNPYEDHVSDSDFTEGNERLKKRTRREKIKIDPKTYEFIEEKRRLSWNLLNIQKVVLTPEEKMRERLYAMNPLEMIPSPDCQPDVERKDVDGEEWKFLELDKKRAKKMPARPGLITVESLSVHFGESHAKEAYSLIAFKRGERINHEIFKENARQINVERNNLYRTIMDNKKLLRVIWFILALLESIVGYLITAVFFRTKPLLLELIFPMVVVPALPMIKMTVESFLFIIYTHPYDPGDRVHIDGENMVVRRISLFSTVLESWDGMEIIIPNIVIRKKAILNIRRSKQQQWKLSMLISSKTSERKIELLREAIKRFVRSDKSYITVSVSISEIVDCNHLRLTVIVKHSINFQSGFFMWTSHTKFVNMLLAILCKLDIRFIPLTKEIMNLGPTYEQGIS</sequence>
<dbReference type="KEGG" id="ein:Eint_011170"/>
<accession>E0S5J4</accession>
<evidence type="ECO:0000256" key="2">
    <source>
        <dbReference type="ARBA" id="ARBA00008017"/>
    </source>
</evidence>
<dbReference type="GeneID" id="9698586"/>
<dbReference type="InterPro" id="IPR016688">
    <property type="entry name" value="MscS-like_plants/fungi"/>
</dbReference>
<keyword evidence="3 6" id="KW-0812">Transmembrane</keyword>
<feature type="transmembrane region" description="Helical" evidence="6">
    <location>
        <begin position="91"/>
        <end position="108"/>
    </location>
</feature>
<evidence type="ECO:0000256" key="5">
    <source>
        <dbReference type="ARBA" id="ARBA00023136"/>
    </source>
</evidence>
<dbReference type="Pfam" id="PF00924">
    <property type="entry name" value="MS_channel_2nd"/>
    <property type="match status" value="1"/>
</dbReference>
<evidence type="ECO:0000313" key="9">
    <source>
        <dbReference type="Proteomes" id="UP000002313"/>
    </source>
</evidence>
<dbReference type="RefSeq" id="XP_003072339.1">
    <property type="nucleotide sequence ID" value="XM_003072293.1"/>
</dbReference>
<evidence type="ECO:0000256" key="3">
    <source>
        <dbReference type="ARBA" id="ARBA00022692"/>
    </source>
</evidence>
<evidence type="ECO:0000256" key="4">
    <source>
        <dbReference type="ARBA" id="ARBA00022989"/>
    </source>
</evidence>
<dbReference type="OrthoDB" id="544685at2759"/>
<proteinExistence type="inferred from homology"/>
<feature type="transmembrane region" description="Helical" evidence="6">
    <location>
        <begin position="58"/>
        <end position="79"/>
    </location>
</feature>
<feature type="transmembrane region" description="Helical" evidence="6">
    <location>
        <begin position="7"/>
        <end position="24"/>
    </location>
</feature>
<gene>
    <name evidence="8" type="ORF">Eint_011170</name>
</gene>
<feature type="transmembrane region" description="Helical" evidence="6">
    <location>
        <begin position="348"/>
        <end position="371"/>
    </location>
</feature>
<reference evidence="8 9" key="2">
    <citation type="journal article" date="2012" name="Proc. Natl. Acad. Sci. U.S.A.">
        <title>Gain and loss of multiple functionally related, horizontally transferred genes in the reduced genomes of two microsporidian parasites.</title>
        <authorList>
            <person name="Pombert J.-F."/>
            <person name="Selman M."/>
            <person name="Burki F."/>
            <person name="Bardell F.T."/>
            <person name="Farinelli L."/>
            <person name="Solter L.F."/>
            <person name="Whitman D.W."/>
            <person name="Weiss L.M."/>
            <person name="Corradi N."/>
            <person name="Keeling P.J."/>
        </authorList>
    </citation>
    <scope>NUCLEOTIDE SEQUENCE [LARGE SCALE GENOMIC DNA]</scope>
    <source>
        <strain evidence="8 9">ATCC 50506</strain>
    </source>
</reference>
<protein>
    <recommendedName>
        <fullName evidence="7">Mechanosensitive ion channel MscS domain-containing protein</fullName>
    </recommendedName>
</protein>
<comment type="similarity">
    <text evidence="2">Belongs to the MscS (TC 1.A.23) family.</text>
</comment>
<dbReference type="GO" id="GO:0008381">
    <property type="term" value="F:mechanosensitive monoatomic ion channel activity"/>
    <property type="evidence" value="ECO:0007669"/>
    <property type="project" value="TreeGrafter"/>
</dbReference>
<keyword evidence="4 6" id="KW-1133">Transmembrane helix</keyword>
<feature type="transmembrane region" description="Helical" evidence="6">
    <location>
        <begin position="377"/>
        <end position="394"/>
    </location>
</feature>
<comment type="subcellular location">
    <subcellularLocation>
        <location evidence="1">Membrane</location>
        <topology evidence="1">Multi-pass membrane protein</topology>
    </subcellularLocation>
</comment>
<keyword evidence="9" id="KW-1185">Reference proteome</keyword>
<feature type="domain" description="Mechanosensitive ion channel MscS" evidence="7">
    <location>
        <begin position="402"/>
        <end position="459"/>
    </location>
</feature>
<dbReference type="GO" id="GO:0005886">
    <property type="term" value="C:plasma membrane"/>
    <property type="evidence" value="ECO:0007669"/>
    <property type="project" value="TreeGrafter"/>
</dbReference>
<dbReference type="HOGENOM" id="CLU_475676_0_0_1"/>
<dbReference type="SUPFAM" id="SSF50182">
    <property type="entry name" value="Sm-like ribonucleoproteins"/>
    <property type="match status" value="1"/>
</dbReference>
<dbReference type="GO" id="GO:0006820">
    <property type="term" value="P:monoatomic anion transport"/>
    <property type="evidence" value="ECO:0007669"/>
    <property type="project" value="TreeGrafter"/>
</dbReference>
<dbReference type="AlphaFoldDB" id="E0S5J4"/>
<feature type="transmembrane region" description="Helical" evidence="6">
    <location>
        <begin position="30"/>
        <end position="46"/>
    </location>
</feature>